<proteinExistence type="predicted"/>
<dbReference type="Gene3D" id="3.40.50.150">
    <property type="entry name" value="Vaccinia Virus protein VP39"/>
    <property type="match status" value="1"/>
</dbReference>
<dbReference type="PANTHER" id="PTHR33841">
    <property type="entry name" value="DNA METHYLTRANSFERASE YEEA-RELATED"/>
    <property type="match status" value="1"/>
</dbReference>
<keyword evidence="4" id="KW-0949">S-adenosyl-L-methionine</keyword>
<comment type="catalytic activity">
    <reaction evidence="5">
        <text>a 2'-deoxyadenosine in DNA + S-adenosyl-L-methionine = an N(6)-methyl-2'-deoxyadenosine in DNA + S-adenosyl-L-homocysteine + H(+)</text>
        <dbReference type="Rhea" id="RHEA:15197"/>
        <dbReference type="Rhea" id="RHEA-COMP:12418"/>
        <dbReference type="Rhea" id="RHEA-COMP:12419"/>
        <dbReference type="ChEBI" id="CHEBI:15378"/>
        <dbReference type="ChEBI" id="CHEBI:57856"/>
        <dbReference type="ChEBI" id="CHEBI:59789"/>
        <dbReference type="ChEBI" id="CHEBI:90615"/>
        <dbReference type="ChEBI" id="CHEBI:90616"/>
        <dbReference type="EC" id="2.1.1.72"/>
    </reaction>
</comment>
<evidence type="ECO:0000256" key="2">
    <source>
        <dbReference type="ARBA" id="ARBA00022603"/>
    </source>
</evidence>
<dbReference type="PROSITE" id="PS00092">
    <property type="entry name" value="N6_MTASE"/>
    <property type="match status" value="1"/>
</dbReference>
<evidence type="ECO:0000256" key="1">
    <source>
        <dbReference type="ARBA" id="ARBA00011900"/>
    </source>
</evidence>
<protein>
    <recommendedName>
        <fullName evidence="1">site-specific DNA-methyltransferase (adenine-specific)</fullName>
        <ecNumber evidence="1">2.1.1.72</ecNumber>
    </recommendedName>
</protein>
<dbReference type="Pfam" id="PF07669">
    <property type="entry name" value="Eco57I"/>
    <property type="match status" value="1"/>
</dbReference>
<dbReference type="GO" id="GO:0009007">
    <property type="term" value="F:site-specific DNA-methyltransferase (adenine-specific) activity"/>
    <property type="evidence" value="ECO:0007669"/>
    <property type="project" value="UniProtKB-EC"/>
</dbReference>
<organism evidence="7">
    <name type="scientific">termite gut metagenome</name>
    <dbReference type="NCBI Taxonomy" id="433724"/>
    <lineage>
        <taxon>unclassified sequences</taxon>
        <taxon>metagenomes</taxon>
        <taxon>organismal metagenomes</taxon>
    </lineage>
</organism>
<dbReference type="AlphaFoldDB" id="A0A5J4PV67"/>
<reference evidence="7" key="1">
    <citation type="submission" date="2019-03" db="EMBL/GenBank/DDBJ databases">
        <title>Single cell metagenomics reveals metabolic interactions within the superorganism composed of flagellate Streblomastix strix and complex community of Bacteroidetes bacteria on its surface.</title>
        <authorList>
            <person name="Treitli S.C."/>
            <person name="Kolisko M."/>
            <person name="Husnik F."/>
            <person name="Keeling P."/>
            <person name="Hampl V."/>
        </authorList>
    </citation>
    <scope>NUCLEOTIDE SEQUENCE</scope>
    <source>
        <strain evidence="7">STM</strain>
    </source>
</reference>
<evidence type="ECO:0000259" key="6">
    <source>
        <dbReference type="Pfam" id="PF07669"/>
    </source>
</evidence>
<sequence length="308" mass="35320">DFNIKLVEDSLTEKWDNDYDLIVMNPPFVSWELLKNKESRDAVLEALSTALKDGKPNLASAFFYKSAKSLKQNGVIGCVLPSTILTSNTYGKLRNELQEELTLNLVAKLGNYVFEDALTDVSFLIGKKSSSNTLPKLLWNKNEKGIAQYVLRDLRKMDANKQLTIEEKSYSIYTPSYFPIVSDSWKVISSLEDKFLKNIKRFVSDGLLTTVSDIFKVQQGIRQGKKNVFKIKKEKYDIMPNVEQKLFRPVIDNDAIKNGQMFDLNYIWYPYNSSWSSFRNLPYVLDVNIVEGKTHPITPFCLSDFADL</sequence>
<comment type="caution">
    <text evidence="7">The sequence shown here is derived from an EMBL/GenBank/DDBJ whole genome shotgun (WGS) entry which is preliminary data.</text>
</comment>
<dbReference type="GO" id="GO:0006304">
    <property type="term" value="P:DNA modification"/>
    <property type="evidence" value="ECO:0007669"/>
    <property type="project" value="InterPro"/>
</dbReference>
<evidence type="ECO:0000313" key="7">
    <source>
        <dbReference type="EMBL" id="KAA6312790.1"/>
    </source>
</evidence>
<dbReference type="InterPro" id="IPR029063">
    <property type="entry name" value="SAM-dependent_MTases_sf"/>
</dbReference>
<dbReference type="PRINTS" id="PR00507">
    <property type="entry name" value="N12N6MTFRASE"/>
</dbReference>
<dbReference type="SUPFAM" id="SSF53335">
    <property type="entry name" value="S-adenosyl-L-methionine-dependent methyltransferases"/>
    <property type="match status" value="1"/>
</dbReference>
<dbReference type="InterPro" id="IPR050953">
    <property type="entry name" value="N4_N6_ade-DNA_methylase"/>
</dbReference>
<dbReference type="InterPro" id="IPR011639">
    <property type="entry name" value="MethylTrfase_TaqI-like_dom"/>
</dbReference>
<dbReference type="EC" id="2.1.1.72" evidence="1"/>
<dbReference type="GO" id="GO:0003676">
    <property type="term" value="F:nucleic acid binding"/>
    <property type="evidence" value="ECO:0007669"/>
    <property type="project" value="InterPro"/>
</dbReference>
<evidence type="ECO:0000256" key="3">
    <source>
        <dbReference type="ARBA" id="ARBA00022679"/>
    </source>
</evidence>
<feature type="non-terminal residue" evidence="7">
    <location>
        <position position="1"/>
    </location>
</feature>
<keyword evidence="2" id="KW-0489">Methyltransferase</keyword>
<dbReference type="InterPro" id="IPR002052">
    <property type="entry name" value="DNA_methylase_N6_adenine_CS"/>
</dbReference>
<dbReference type="EMBL" id="SNRY01006352">
    <property type="protein sequence ID" value="KAA6312790.1"/>
    <property type="molecule type" value="Genomic_DNA"/>
</dbReference>
<evidence type="ECO:0000256" key="5">
    <source>
        <dbReference type="ARBA" id="ARBA00047942"/>
    </source>
</evidence>
<name>A0A5J4PV67_9ZZZZ</name>
<accession>A0A5J4PV67</accession>
<feature type="domain" description="Type II methyltransferase M.TaqI-like" evidence="6">
    <location>
        <begin position="14"/>
        <end position="109"/>
    </location>
</feature>
<keyword evidence="3" id="KW-0808">Transferase</keyword>
<gene>
    <name evidence="7" type="ORF">EZS27_036337</name>
</gene>
<evidence type="ECO:0000256" key="4">
    <source>
        <dbReference type="ARBA" id="ARBA00022691"/>
    </source>
</evidence>
<dbReference type="GO" id="GO:0032259">
    <property type="term" value="P:methylation"/>
    <property type="evidence" value="ECO:0007669"/>
    <property type="project" value="UniProtKB-KW"/>
</dbReference>
<dbReference type="PANTHER" id="PTHR33841:SF1">
    <property type="entry name" value="DNA METHYLTRANSFERASE A"/>
    <property type="match status" value="1"/>
</dbReference>